<organism evidence="3 4">
    <name type="scientific">Tumebacillus algifaecis</name>
    <dbReference type="NCBI Taxonomy" id="1214604"/>
    <lineage>
        <taxon>Bacteria</taxon>
        <taxon>Bacillati</taxon>
        <taxon>Bacillota</taxon>
        <taxon>Bacilli</taxon>
        <taxon>Bacillales</taxon>
        <taxon>Alicyclobacillaceae</taxon>
        <taxon>Tumebacillus</taxon>
    </lineage>
</organism>
<dbReference type="RefSeq" id="WP_094235208.1">
    <property type="nucleotide sequence ID" value="NZ_CP022657.1"/>
</dbReference>
<protein>
    <submittedName>
        <fullName evidence="3">Formyl transferase</fullName>
    </submittedName>
</protein>
<keyword evidence="4" id="KW-1185">Reference proteome</keyword>
<reference evidence="3 4" key="1">
    <citation type="journal article" date="2015" name="Int. J. Syst. Evol. Microbiol.">
        <title>Tumebacillus algifaecis sp. nov., isolated from decomposing algal scum.</title>
        <authorList>
            <person name="Wu Y.F."/>
            <person name="Zhang B."/>
            <person name="Xing P."/>
            <person name="Wu Q.L."/>
            <person name="Liu S.J."/>
        </authorList>
    </citation>
    <scope>NUCLEOTIDE SEQUENCE [LARGE SCALE GENOMIC DNA]</scope>
    <source>
        <strain evidence="3 4">THMBR28</strain>
    </source>
</reference>
<dbReference type="Pfam" id="PF02911">
    <property type="entry name" value="Formyl_trans_C"/>
    <property type="match status" value="1"/>
</dbReference>
<evidence type="ECO:0000259" key="2">
    <source>
        <dbReference type="Pfam" id="PF02911"/>
    </source>
</evidence>
<dbReference type="InterPro" id="IPR002376">
    <property type="entry name" value="Formyl_transf_N"/>
</dbReference>
<dbReference type="EMBL" id="CP022657">
    <property type="protein sequence ID" value="ASS73948.1"/>
    <property type="molecule type" value="Genomic_DNA"/>
</dbReference>
<dbReference type="GO" id="GO:0005829">
    <property type="term" value="C:cytosol"/>
    <property type="evidence" value="ECO:0007669"/>
    <property type="project" value="TreeGrafter"/>
</dbReference>
<dbReference type="AlphaFoldDB" id="A0A223CXC4"/>
<sequence>MKILFMGCVEFSARTLGHLLTLPDVEVVGVVTKSESKINADFHSLQPIAEAAGIPCFLAEGNQQAEIAAWAAERSPDVVYCFGWSYLLKEELLTLPPLGVVGYHPAALPQNRGRHPIIWALALGLSETASTFFFMDRWADSGDLLSQVYLPILPEDDAGSLYQKLGDVALGQISVFTKQLASGDYPRIPQDHSGANTWRKRGRRDGEIDWRMSAERIHNLIRALTRPYVGAHFLWQGEEVKVWRSELSALGQANLEPGKVLRADADGVVIQCGAGALKLVKHELATLPEEGTYL</sequence>
<dbReference type="SUPFAM" id="SSF53328">
    <property type="entry name" value="Formyltransferase"/>
    <property type="match status" value="1"/>
</dbReference>
<feature type="domain" description="Formyl transferase N-terminal" evidence="1">
    <location>
        <begin position="24"/>
        <end position="168"/>
    </location>
</feature>
<proteinExistence type="predicted"/>
<dbReference type="KEGG" id="tab:CIG75_02430"/>
<name>A0A223CXC4_9BACL</name>
<dbReference type="InterPro" id="IPR036477">
    <property type="entry name" value="Formyl_transf_N_sf"/>
</dbReference>
<dbReference type="Pfam" id="PF00551">
    <property type="entry name" value="Formyl_trans_N"/>
    <property type="match status" value="1"/>
</dbReference>
<dbReference type="PANTHER" id="PTHR11138">
    <property type="entry name" value="METHIONYL-TRNA FORMYLTRANSFERASE"/>
    <property type="match status" value="1"/>
</dbReference>
<accession>A0A223CXC4</accession>
<dbReference type="OrthoDB" id="9802815at2"/>
<dbReference type="CDD" id="cd08651">
    <property type="entry name" value="FMT_core_like_4"/>
    <property type="match status" value="1"/>
</dbReference>
<dbReference type="CDD" id="cd08702">
    <property type="entry name" value="Arna_FMT_C"/>
    <property type="match status" value="1"/>
</dbReference>
<gene>
    <name evidence="3" type="ORF">CIG75_02430</name>
</gene>
<dbReference type="SUPFAM" id="SSF50486">
    <property type="entry name" value="FMT C-terminal domain-like"/>
    <property type="match status" value="1"/>
</dbReference>
<dbReference type="PANTHER" id="PTHR11138:SF5">
    <property type="entry name" value="METHIONYL-TRNA FORMYLTRANSFERASE, MITOCHONDRIAL"/>
    <property type="match status" value="1"/>
</dbReference>
<evidence type="ECO:0000259" key="1">
    <source>
        <dbReference type="Pfam" id="PF00551"/>
    </source>
</evidence>
<dbReference type="Gene3D" id="3.40.50.12230">
    <property type="match status" value="1"/>
</dbReference>
<evidence type="ECO:0000313" key="3">
    <source>
        <dbReference type="EMBL" id="ASS73948.1"/>
    </source>
</evidence>
<dbReference type="InterPro" id="IPR011034">
    <property type="entry name" value="Formyl_transferase-like_C_sf"/>
</dbReference>
<dbReference type="Proteomes" id="UP000214688">
    <property type="component" value="Chromosome"/>
</dbReference>
<dbReference type="GO" id="GO:0004479">
    <property type="term" value="F:methionyl-tRNA formyltransferase activity"/>
    <property type="evidence" value="ECO:0007669"/>
    <property type="project" value="TreeGrafter"/>
</dbReference>
<dbReference type="InterPro" id="IPR005793">
    <property type="entry name" value="Formyl_trans_C"/>
</dbReference>
<feature type="domain" description="Formyl transferase C-terminal" evidence="2">
    <location>
        <begin position="204"/>
        <end position="284"/>
    </location>
</feature>
<evidence type="ECO:0000313" key="4">
    <source>
        <dbReference type="Proteomes" id="UP000214688"/>
    </source>
</evidence>
<keyword evidence="3" id="KW-0808">Transferase</keyword>